<evidence type="ECO:0000256" key="2">
    <source>
        <dbReference type="ARBA" id="ARBA00012513"/>
    </source>
</evidence>
<dbReference type="SMART" id="SM00220">
    <property type="entry name" value="S_TKc"/>
    <property type="match status" value="1"/>
</dbReference>
<protein>
    <recommendedName>
        <fullName evidence="2">non-specific serine/threonine protein kinase</fullName>
        <ecNumber evidence="2">2.7.11.1</ecNumber>
    </recommendedName>
</protein>
<dbReference type="FunFam" id="2.60.120.430:FF:000003">
    <property type="entry name" value="FERONIA receptor-like kinase"/>
    <property type="match status" value="1"/>
</dbReference>
<keyword evidence="7 18" id="KW-0732">Signal</keyword>
<keyword evidence="14" id="KW-0278">Fertilization</keyword>
<comment type="subcellular location">
    <subcellularLocation>
        <location evidence="1">Cell membrane</location>
        <topology evidence="1">Single-pass type I membrane protein</topology>
    </subcellularLocation>
</comment>
<keyword evidence="4" id="KW-0723">Serine/threonine-protein kinase</keyword>
<evidence type="ECO:0000256" key="6">
    <source>
        <dbReference type="ARBA" id="ARBA00022692"/>
    </source>
</evidence>
<gene>
    <name evidence="20" type="ORF">VFH_III081000</name>
</gene>
<evidence type="ECO:0000256" key="8">
    <source>
        <dbReference type="ARBA" id="ARBA00022741"/>
    </source>
</evidence>
<evidence type="ECO:0000256" key="4">
    <source>
        <dbReference type="ARBA" id="ARBA00022527"/>
    </source>
</evidence>
<dbReference type="Gene3D" id="3.30.200.20">
    <property type="entry name" value="Phosphorylase Kinase, domain 1"/>
    <property type="match status" value="1"/>
</dbReference>
<evidence type="ECO:0000256" key="11">
    <source>
        <dbReference type="ARBA" id="ARBA00022989"/>
    </source>
</evidence>
<dbReference type="GO" id="GO:0004714">
    <property type="term" value="F:transmembrane receptor protein tyrosine kinase activity"/>
    <property type="evidence" value="ECO:0007669"/>
    <property type="project" value="InterPro"/>
</dbReference>
<keyword evidence="3" id="KW-1003">Cell membrane</keyword>
<comment type="catalytic activity">
    <reaction evidence="16">
        <text>L-seryl-[protein] + ATP = O-phospho-L-seryl-[protein] + ADP + H(+)</text>
        <dbReference type="Rhea" id="RHEA:17989"/>
        <dbReference type="Rhea" id="RHEA-COMP:9863"/>
        <dbReference type="Rhea" id="RHEA-COMP:11604"/>
        <dbReference type="ChEBI" id="CHEBI:15378"/>
        <dbReference type="ChEBI" id="CHEBI:29999"/>
        <dbReference type="ChEBI" id="CHEBI:30616"/>
        <dbReference type="ChEBI" id="CHEBI:83421"/>
        <dbReference type="ChEBI" id="CHEBI:456216"/>
        <dbReference type="EC" id="2.7.11.1"/>
    </reaction>
</comment>
<dbReference type="InterPro" id="IPR001245">
    <property type="entry name" value="Ser-Thr/Tyr_kinase_cat_dom"/>
</dbReference>
<evidence type="ECO:0000256" key="12">
    <source>
        <dbReference type="ARBA" id="ARBA00023136"/>
    </source>
</evidence>
<dbReference type="CDD" id="cd14066">
    <property type="entry name" value="STKc_IRAK"/>
    <property type="match status" value="1"/>
</dbReference>
<dbReference type="GO" id="GO:0004674">
    <property type="term" value="F:protein serine/threonine kinase activity"/>
    <property type="evidence" value="ECO:0007669"/>
    <property type="project" value="UniProtKB-KW"/>
</dbReference>
<keyword evidence="21" id="KW-1185">Reference proteome</keyword>
<proteinExistence type="predicted"/>
<dbReference type="EMBL" id="OX451738">
    <property type="protein sequence ID" value="CAI8603315.1"/>
    <property type="molecule type" value="Genomic_DNA"/>
</dbReference>
<keyword evidence="10 17" id="KW-0067">ATP-binding</keyword>
<dbReference type="InterPro" id="IPR024788">
    <property type="entry name" value="Malectin-like_Carb-bd_dom"/>
</dbReference>
<evidence type="ECO:0000256" key="9">
    <source>
        <dbReference type="ARBA" id="ARBA00022777"/>
    </source>
</evidence>
<reference evidence="20 21" key="1">
    <citation type="submission" date="2023-01" db="EMBL/GenBank/DDBJ databases">
        <authorList>
            <person name="Kreplak J."/>
        </authorList>
    </citation>
    <scope>NUCLEOTIDE SEQUENCE [LARGE SCALE GENOMIC DNA]</scope>
</reference>
<dbReference type="GO" id="GO:0005886">
    <property type="term" value="C:plasma membrane"/>
    <property type="evidence" value="ECO:0007669"/>
    <property type="project" value="UniProtKB-SubCell"/>
</dbReference>
<dbReference type="GO" id="GO:0005524">
    <property type="term" value="F:ATP binding"/>
    <property type="evidence" value="ECO:0007669"/>
    <property type="project" value="UniProtKB-UniRule"/>
</dbReference>
<evidence type="ECO:0000256" key="5">
    <source>
        <dbReference type="ARBA" id="ARBA00022679"/>
    </source>
</evidence>
<comment type="catalytic activity">
    <reaction evidence="15">
        <text>L-threonyl-[protein] + ATP = O-phospho-L-threonyl-[protein] + ADP + H(+)</text>
        <dbReference type="Rhea" id="RHEA:46608"/>
        <dbReference type="Rhea" id="RHEA-COMP:11060"/>
        <dbReference type="Rhea" id="RHEA-COMP:11605"/>
        <dbReference type="ChEBI" id="CHEBI:15378"/>
        <dbReference type="ChEBI" id="CHEBI:30013"/>
        <dbReference type="ChEBI" id="CHEBI:30616"/>
        <dbReference type="ChEBI" id="CHEBI:61977"/>
        <dbReference type="ChEBI" id="CHEBI:456216"/>
        <dbReference type="EC" id="2.7.11.1"/>
    </reaction>
</comment>
<evidence type="ECO:0000256" key="7">
    <source>
        <dbReference type="ARBA" id="ARBA00022729"/>
    </source>
</evidence>
<dbReference type="FunFam" id="1.10.510.10:FF:000058">
    <property type="entry name" value="Receptor-like protein kinase FERONIA"/>
    <property type="match status" value="1"/>
</dbReference>
<evidence type="ECO:0000313" key="20">
    <source>
        <dbReference type="EMBL" id="CAI8603315.1"/>
    </source>
</evidence>
<evidence type="ECO:0000256" key="17">
    <source>
        <dbReference type="PROSITE-ProRule" id="PRU10141"/>
    </source>
</evidence>
<evidence type="ECO:0000313" key="21">
    <source>
        <dbReference type="Proteomes" id="UP001157006"/>
    </source>
</evidence>
<dbReference type="Gene3D" id="1.10.510.10">
    <property type="entry name" value="Transferase(Phosphotransferase) domain 1"/>
    <property type="match status" value="1"/>
</dbReference>
<keyword evidence="6" id="KW-0812">Transmembrane</keyword>
<dbReference type="AlphaFoldDB" id="A0AAV1A354"/>
<evidence type="ECO:0000256" key="15">
    <source>
        <dbReference type="ARBA" id="ARBA00047899"/>
    </source>
</evidence>
<dbReference type="InterPro" id="IPR017441">
    <property type="entry name" value="Protein_kinase_ATP_BS"/>
</dbReference>
<feature type="signal peptide" evidence="18">
    <location>
        <begin position="1"/>
        <end position="22"/>
    </location>
</feature>
<accession>A0AAV1A354</accession>
<dbReference type="PANTHER" id="PTHR34590:SF5">
    <property type="entry name" value="OS04G0586500 PROTEIN"/>
    <property type="match status" value="1"/>
</dbReference>
<dbReference type="InterPro" id="IPR011009">
    <property type="entry name" value="Kinase-like_dom_sf"/>
</dbReference>
<evidence type="ECO:0000256" key="14">
    <source>
        <dbReference type="ARBA" id="ARBA00023279"/>
    </source>
</evidence>
<name>A0AAV1A354_VICFA</name>
<keyword evidence="13" id="KW-0325">Glycoprotein</keyword>
<evidence type="ECO:0000256" key="13">
    <source>
        <dbReference type="ARBA" id="ARBA00023180"/>
    </source>
</evidence>
<organism evidence="20 21">
    <name type="scientific">Vicia faba</name>
    <name type="common">Broad bean</name>
    <name type="synonym">Faba vulgaris</name>
    <dbReference type="NCBI Taxonomy" id="3906"/>
    <lineage>
        <taxon>Eukaryota</taxon>
        <taxon>Viridiplantae</taxon>
        <taxon>Streptophyta</taxon>
        <taxon>Embryophyta</taxon>
        <taxon>Tracheophyta</taxon>
        <taxon>Spermatophyta</taxon>
        <taxon>Magnoliopsida</taxon>
        <taxon>eudicotyledons</taxon>
        <taxon>Gunneridae</taxon>
        <taxon>Pentapetalae</taxon>
        <taxon>rosids</taxon>
        <taxon>fabids</taxon>
        <taxon>Fabales</taxon>
        <taxon>Fabaceae</taxon>
        <taxon>Papilionoideae</taxon>
        <taxon>50 kb inversion clade</taxon>
        <taxon>NPAAA clade</taxon>
        <taxon>Hologalegina</taxon>
        <taxon>IRL clade</taxon>
        <taxon>Fabeae</taxon>
        <taxon>Vicia</taxon>
    </lineage>
</organism>
<keyword evidence="11" id="KW-1133">Transmembrane helix</keyword>
<evidence type="ECO:0000256" key="1">
    <source>
        <dbReference type="ARBA" id="ARBA00004251"/>
    </source>
</evidence>
<evidence type="ECO:0000256" key="18">
    <source>
        <dbReference type="SAM" id="SignalP"/>
    </source>
</evidence>
<dbReference type="PROSITE" id="PS50011">
    <property type="entry name" value="PROTEIN_KINASE_DOM"/>
    <property type="match status" value="1"/>
</dbReference>
<keyword evidence="12" id="KW-0472">Membrane</keyword>
<dbReference type="Proteomes" id="UP001157006">
    <property type="component" value="Chromosome 3"/>
</dbReference>
<dbReference type="Pfam" id="PF12819">
    <property type="entry name" value="Malectin_like"/>
    <property type="match status" value="1"/>
</dbReference>
<keyword evidence="5" id="KW-0808">Transferase</keyword>
<keyword evidence="8 17" id="KW-0547">Nucleotide-binding</keyword>
<feature type="binding site" evidence="17">
    <location>
        <position position="550"/>
    </location>
    <ligand>
        <name>ATP</name>
        <dbReference type="ChEBI" id="CHEBI:30616"/>
    </ligand>
</feature>
<feature type="chain" id="PRO_5043773988" description="non-specific serine/threonine protein kinase" evidence="18">
    <location>
        <begin position="23"/>
        <end position="870"/>
    </location>
</feature>
<dbReference type="Gene3D" id="2.60.120.430">
    <property type="entry name" value="Galactose-binding lectin"/>
    <property type="match status" value="2"/>
</dbReference>
<keyword evidence="9" id="KW-0418">Kinase</keyword>
<dbReference type="EC" id="2.7.11.1" evidence="2"/>
<dbReference type="InterPro" id="IPR008271">
    <property type="entry name" value="Ser/Thr_kinase_AS"/>
</dbReference>
<evidence type="ECO:0000259" key="19">
    <source>
        <dbReference type="PROSITE" id="PS50011"/>
    </source>
</evidence>
<dbReference type="PROSITE" id="PS00107">
    <property type="entry name" value="PROTEIN_KINASE_ATP"/>
    <property type="match status" value="1"/>
</dbReference>
<evidence type="ECO:0000256" key="3">
    <source>
        <dbReference type="ARBA" id="ARBA00022475"/>
    </source>
</evidence>
<dbReference type="FunFam" id="2.60.120.430:FF:000007">
    <property type="entry name" value="FERONIA receptor-like kinase"/>
    <property type="match status" value="1"/>
</dbReference>
<dbReference type="Pfam" id="PF07714">
    <property type="entry name" value="PK_Tyr_Ser-Thr"/>
    <property type="match status" value="1"/>
</dbReference>
<dbReference type="InterPro" id="IPR000719">
    <property type="entry name" value="Prot_kinase_dom"/>
</dbReference>
<dbReference type="InterPro" id="IPR045272">
    <property type="entry name" value="ANXUR1/2-like"/>
</dbReference>
<sequence>MIMQKSLCVLLVIFYVPILLHAQNKVEPLILGCGIGDNGGKDPDGRQWSPDNKYLSATNSVTTKALFQDPSLTSEIPYMTARIFTTEATYKFPIQPTKRYWLRLHFYPAVYNNFNPADSYFSVKANDVILLNNFSSSITCQALSQAYIDKEYALAPLNANELSLTFKPSDKHNGAFAFINGIQLVEMPDLLLKSPSLVGYLDQTTDTTGFHLQTMFRINVGGQYISPAQDSGLSRTWYDDTPYVYGASTGVTNRAAKDVKIDYQTMPQYIAPADVYSTYRSMGGDSDLNMRYNLTWIFQVDPNSMYLLRLHFCDFYYTKVNEIVFNIFINNQTAEDMADVIGWAGGKGMTTYKDYVIYVHDGPGQDQLWLAMNPAAKLKPKFYDALLNGVEIFKLNETDLSGPNPSLSDMMTKHEEKERTFQNKKNSHTATFAIGGAAGGAAGFALVAAICIAVHQRKKRAPGSYTNNTSSWLPLYGNSHTSATKSTGSGKSTMGSGANLAMAQGLCRYFSLQEMIQATKNFDEGNVIGVGGFGKVYKGVIDNGVKVAIKRSNPQSEQGVNEFQTEIEMLSKLRHKHLVSLIGFCEEDEEMCLVYDYMHHGTMREHLYKGNKPIDTLSWKQRLEICIGAARGLHYLHTGAKYTIIHRDVKTTNILLDENFVAKVSDFGLSKTGPNMNNGHVSTVVKGSFGYLDPEYFRRQQLTEKSDVYSFGVVLFEALCSRPALNPGLPKEQVSLADWALINKRKGTLEDIIDPNLKGKINPESLIKFADAAEKCLSDHGLARPSMNDLLWNLEFALNLQENPDGSRSTHGNSPRVDVSEFEEVNLAHQSDMAAHYKNLSLGSEHDLSHDDSTENSAAIFSQIANPKGR</sequence>
<evidence type="ECO:0000256" key="16">
    <source>
        <dbReference type="ARBA" id="ARBA00048679"/>
    </source>
</evidence>
<dbReference type="FunFam" id="3.30.200.20:FF:000039">
    <property type="entry name" value="receptor-like protein kinase FERONIA"/>
    <property type="match status" value="1"/>
</dbReference>
<dbReference type="PANTHER" id="PTHR34590">
    <property type="entry name" value="OS03G0124300 PROTEIN-RELATED"/>
    <property type="match status" value="1"/>
</dbReference>
<dbReference type="PROSITE" id="PS00108">
    <property type="entry name" value="PROTEIN_KINASE_ST"/>
    <property type="match status" value="1"/>
</dbReference>
<dbReference type="SUPFAM" id="SSF56112">
    <property type="entry name" value="Protein kinase-like (PK-like)"/>
    <property type="match status" value="1"/>
</dbReference>
<feature type="domain" description="Protein kinase" evidence="19">
    <location>
        <begin position="522"/>
        <end position="797"/>
    </location>
</feature>
<evidence type="ECO:0000256" key="10">
    <source>
        <dbReference type="ARBA" id="ARBA00022840"/>
    </source>
</evidence>